<dbReference type="Pfam" id="PF26549">
    <property type="entry name" value="Tricorn_N"/>
    <property type="match status" value="1"/>
</dbReference>
<dbReference type="Gene3D" id="2.30.42.10">
    <property type="match status" value="1"/>
</dbReference>
<dbReference type="SUPFAM" id="SSF69304">
    <property type="entry name" value="Tricorn protease N-terminal domain"/>
    <property type="match status" value="1"/>
</dbReference>
<dbReference type="InterPro" id="IPR028204">
    <property type="entry name" value="Tricorn_C1"/>
</dbReference>
<keyword evidence="3 7" id="KW-0963">Cytoplasm</keyword>
<dbReference type="Pfam" id="PF14684">
    <property type="entry name" value="Tricorn_C1"/>
    <property type="match status" value="1"/>
</dbReference>
<feature type="active site" description="Nucleophile" evidence="8">
    <location>
        <position position="974"/>
    </location>
</feature>
<dbReference type="Proteomes" id="UP000216867">
    <property type="component" value="Unassembled WGS sequence"/>
</dbReference>
<dbReference type="InterPro" id="IPR029414">
    <property type="entry name" value="Tricorn_PDZ"/>
</dbReference>
<evidence type="ECO:0000256" key="7">
    <source>
        <dbReference type="PIRNR" id="PIRNR036421"/>
    </source>
</evidence>
<dbReference type="PANTHER" id="PTHR43253">
    <property type="entry name" value="TRICORN PROTEASE HOMOLOG 2-RELATED"/>
    <property type="match status" value="1"/>
</dbReference>
<dbReference type="EMBL" id="CP065682">
    <property type="protein sequence ID" value="QPS34499.1"/>
    <property type="molecule type" value="Genomic_DNA"/>
</dbReference>
<evidence type="ECO:0000313" key="15">
    <source>
        <dbReference type="Proteomes" id="UP000594979"/>
    </source>
</evidence>
<dbReference type="InterPro" id="IPR012393">
    <property type="entry name" value="Tricorn_protease"/>
</dbReference>
<keyword evidence="6 7" id="KW-0720">Serine protease</keyword>
<proteinExistence type="inferred from homology"/>
<dbReference type="GO" id="GO:0006508">
    <property type="term" value="P:proteolysis"/>
    <property type="evidence" value="ECO:0007669"/>
    <property type="project" value="UniProtKB-UniRule"/>
</dbReference>
<evidence type="ECO:0000259" key="11">
    <source>
        <dbReference type="PROSITE" id="PS50106"/>
    </source>
</evidence>
<name>A0A269Z8P8_9MICO</name>
<comment type="function">
    <text evidence="7">Degrades oligopeptides.</text>
</comment>
<comment type="similarity">
    <text evidence="2 7">Belongs to the peptidase S41B family.</text>
</comment>
<keyword evidence="4 7" id="KW-0645">Protease</keyword>
<feature type="site" description="Transition state stabilizer; via amide nitrogen" evidence="9">
    <location>
        <position position="975"/>
    </location>
</feature>
<gene>
    <name evidence="12" type="ORF">B8X04_14405</name>
    <name evidence="13" type="ORF">I6G59_03990</name>
</gene>
<dbReference type="InterPro" id="IPR029045">
    <property type="entry name" value="ClpP/crotonase-like_dom_sf"/>
</dbReference>
<dbReference type="Proteomes" id="UP000594979">
    <property type="component" value="Chromosome"/>
</dbReference>
<evidence type="ECO:0000256" key="8">
    <source>
        <dbReference type="PIRSR" id="PIRSR036421-1"/>
    </source>
</evidence>
<evidence type="ECO:0000256" key="1">
    <source>
        <dbReference type="ARBA" id="ARBA00004496"/>
    </source>
</evidence>
<dbReference type="Gene3D" id="2.130.10.10">
    <property type="entry name" value="YVTN repeat-like/Quinoprotein amine dehydrogenase"/>
    <property type="match status" value="1"/>
</dbReference>
<evidence type="ECO:0000256" key="5">
    <source>
        <dbReference type="ARBA" id="ARBA00022801"/>
    </source>
</evidence>
<dbReference type="CDD" id="cd07562">
    <property type="entry name" value="Peptidase_S41_TRI"/>
    <property type="match status" value="1"/>
</dbReference>
<evidence type="ECO:0000313" key="14">
    <source>
        <dbReference type="Proteomes" id="UP000216867"/>
    </source>
</evidence>
<dbReference type="Pfam" id="PF14685">
    <property type="entry name" value="PDZ_Tricorn"/>
    <property type="match status" value="1"/>
</dbReference>
<feature type="region of interest" description="Disordered" evidence="10">
    <location>
        <begin position="1071"/>
        <end position="1094"/>
    </location>
</feature>
<dbReference type="EC" id="3.4.21.-" evidence="7"/>
<feature type="region of interest" description="Disordered" evidence="10">
    <location>
        <begin position="545"/>
        <end position="564"/>
    </location>
</feature>
<evidence type="ECO:0000256" key="4">
    <source>
        <dbReference type="ARBA" id="ARBA00022670"/>
    </source>
</evidence>
<evidence type="ECO:0000313" key="13">
    <source>
        <dbReference type="EMBL" id="QPS34499.1"/>
    </source>
</evidence>
<dbReference type="RefSeq" id="WP_095376634.1">
    <property type="nucleotide sequence ID" value="NZ_CP065682.1"/>
</dbReference>
<evidence type="ECO:0000256" key="6">
    <source>
        <dbReference type="ARBA" id="ARBA00022825"/>
    </source>
</evidence>
<evidence type="ECO:0000256" key="3">
    <source>
        <dbReference type="ARBA" id="ARBA00022490"/>
    </source>
</evidence>
<evidence type="ECO:0000256" key="9">
    <source>
        <dbReference type="PIRSR" id="PIRSR036421-3"/>
    </source>
</evidence>
<dbReference type="InterPro" id="IPR015943">
    <property type="entry name" value="WD40/YVTN_repeat-like_dom_sf"/>
</dbReference>
<protein>
    <recommendedName>
        <fullName evidence="7">Tricorn protease homolog</fullName>
        <ecNumber evidence="7">3.4.21.-</ecNumber>
    </recommendedName>
</protein>
<dbReference type="GO" id="GO:0005737">
    <property type="term" value="C:cytoplasm"/>
    <property type="evidence" value="ECO:0007669"/>
    <property type="project" value="UniProtKB-SubCell"/>
</dbReference>
<dbReference type="KEGG" id="bcau:I6G59_03990"/>
<sequence length="1094" mass="119542">MTYLRYPHISGDLIAFIADDDVWLVPTAGGRAWRLTADRAPARSPRFSPDGSHVAYVSHRDGHPELMLAEVATGALRRLTWLGGTATTMLGWEDDSHILIGSNAGEAEVRDHVVKRVGLGGEVERLTWGRASGFARHHSGATALSTPYSRPPAHWKRYRGGTAPRLWLDRAGDADGAGTQWQRLLRDEAAPLSDPLWVGDSLVFTSDRAATFPNDADEQANLWIWDGLATAAGDRLGEPRQLTHQTEADGYVRDATTDGRRIVWHSRGEIKILDALDGQVRTLDVTLPGTQVQPRSLTADSGVGAIAPDHGGNASAIEWRGKAFWLAHREGPARALAAESAVRVREPVVLGQTGAVAYVTDVDGEDAIEVRETSGSKPPRRIGAGALGRVLHMSADPAGRILATISHDGTVRLVEVAGGGSRVVGHSGFGEATSPRFSPDGKYLVWAQPTQGEGDLNRLMIAEVRSDEEGRPLTTGRFNDFSPAFTRDGKYVAFLSDRTFDPAYNQHSFDLSFNGVTRPWLLPLSATDPAPFGPSTAGWAISELTEESEKGQKKSGKDTVSTVEPDLDGAEERIVPFPVSSGVFRDLESVDGGVLWMRKGDAEDGELGDRYAGVTGDKPREQVQYFDFAKRKLVTVVDKADDYRVSGDGKLIVVTDGDDVTVRPANRKVEADDDESVTVDLARLRFELDQRAEWLQMFEENARIMRDHYWRADMNGVDWQGVTLRWRQVAAKALTHDDLVDILWETVGELNTSHAYVTPPEPLGDESKRLGFLGADLARTDKGWEIVRILPGETSEPAARSPLRQAGVGAQPGDVIVAVNGQSVDEDLGPAPLLVGAADQIVELTLRTGRRERTVAVVPVKSEEKLRYQDWVRSRREYVREATGGRLGYVHIPDMMAGGWAQLHRDIRQAMAADGVIADVRFNRGGHTSALVAERLADRVIAWSATRSYDEMVPDPENTRRGPVAFLANEFSGSDGDIINARVQAKGIGPVIGVRTWGGVVGIDGRYDLVDGTKVTQPRYAFWLEGKEWEVENHGVDPDIEVEHDPSELFAEADPQLDRAIAEVLARLEETPAVTAPEMPEPRVRSRRRGGAGE</sequence>
<reference evidence="13 15" key="2">
    <citation type="submission" date="2020-12" db="EMBL/GenBank/DDBJ databases">
        <title>FDA dAtabase for Regulatory Grade micrObial Sequences (FDA-ARGOS): Supporting development and validation of Infectious Disease Dx tests.</title>
        <authorList>
            <person name="Sproer C."/>
            <person name="Gronow S."/>
            <person name="Severitt S."/>
            <person name="Schroder I."/>
            <person name="Tallon L."/>
            <person name="Sadzewicz L."/>
            <person name="Zhao X."/>
            <person name="Boylan J."/>
            <person name="Ott S."/>
            <person name="Bowen H."/>
            <person name="Vavikolanu K."/>
            <person name="Mehta A."/>
            <person name="Aluvathingal J."/>
            <person name="Nadendla S."/>
            <person name="Lowell S."/>
            <person name="Myers T."/>
            <person name="Yan Y."/>
            <person name="Sichtig H."/>
        </authorList>
    </citation>
    <scope>NUCLEOTIDE SEQUENCE [LARGE SCALE GENOMIC DNA]</scope>
    <source>
        <strain evidence="13 15">FDAARGOS_902</strain>
    </source>
</reference>
<dbReference type="EMBL" id="NCWY01000014">
    <property type="protein sequence ID" value="PAK94163.1"/>
    <property type="molecule type" value="Genomic_DNA"/>
</dbReference>
<reference evidence="12 14" key="1">
    <citation type="submission" date="2017-04" db="EMBL/GenBank/DDBJ databases">
        <title>Kefir bacterial isolates.</title>
        <authorList>
            <person name="Kim Y."/>
            <person name="Blasche S."/>
            <person name="Patil K.R."/>
        </authorList>
    </citation>
    <scope>NUCLEOTIDE SEQUENCE [LARGE SCALE GENOMIC DNA]</scope>
    <source>
        <strain evidence="12 14">OG2</strain>
    </source>
</reference>
<dbReference type="Gene3D" id="3.90.226.10">
    <property type="entry name" value="2-enoyl-CoA Hydratase, Chain A, domain 1"/>
    <property type="match status" value="1"/>
</dbReference>
<organism evidence="12 14">
    <name type="scientific">Brevibacterium casei</name>
    <dbReference type="NCBI Taxonomy" id="33889"/>
    <lineage>
        <taxon>Bacteria</taxon>
        <taxon>Bacillati</taxon>
        <taxon>Actinomycetota</taxon>
        <taxon>Actinomycetes</taxon>
        <taxon>Micrococcales</taxon>
        <taxon>Brevibacteriaceae</taxon>
        <taxon>Brevibacterium</taxon>
    </lineage>
</organism>
<dbReference type="GO" id="GO:0008236">
    <property type="term" value="F:serine-type peptidase activity"/>
    <property type="evidence" value="ECO:0007669"/>
    <property type="project" value="UniProtKB-UniRule"/>
</dbReference>
<dbReference type="Gene3D" id="3.30.750.44">
    <property type="match status" value="1"/>
</dbReference>
<feature type="active site" description="Charge relay system" evidence="8">
    <location>
        <position position="754"/>
    </location>
</feature>
<feature type="compositionally biased region" description="Basic residues" evidence="10">
    <location>
        <begin position="1085"/>
        <end position="1094"/>
    </location>
</feature>
<keyword evidence="5 7" id="KW-0378">Hydrolase</keyword>
<dbReference type="Pfam" id="PF26550">
    <property type="entry name" value="Tricorn_2nd"/>
    <property type="match status" value="1"/>
</dbReference>
<dbReference type="PANTHER" id="PTHR43253:SF1">
    <property type="entry name" value="TRICORN PROTEASE HOMOLOG 2-RELATED"/>
    <property type="match status" value="1"/>
</dbReference>
<accession>A0A269Z8P8</accession>
<dbReference type="PIRSF" id="PIRSF036421">
    <property type="entry name" value="Tricorn_protease"/>
    <property type="match status" value="1"/>
</dbReference>
<comment type="subcellular location">
    <subcellularLocation>
        <location evidence="1 7">Cytoplasm</location>
    </subcellularLocation>
</comment>
<dbReference type="Gene3D" id="2.120.10.60">
    <property type="entry name" value="Tricorn protease N-terminal domain"/>
    <property type="match status" value="1"/>
</dbReference>
<feature type="compositionally biased region" description="Basic and acidic residues" evidence="10">
    <location>
        <begin position="547"/>
        <end position="557"/>
    </location>
</feature>
<evidence type="ECO:0000256" key="2">
    <source>
        <dbReference type="ARBA" id="ARBA00008524"/>
    </source>
</evidence>
<dbReference type="SUPFAM" id="SSF52096">
    <property type="entry name" value="ClpP/crotonase"/>
    <property type="match status" value="1"/>
</dbReference>
<dbReference type="SUPFAM" id="SSF50156">
    <property type="entry name" value="PDZ domain-like"/>
    <property type="match status" value="1"/>
</dbReference>
<evidence type="ECO:0000313" key="12">
    <source>
        <dbReference type="EMBL" id="PAK94163.1"/>
    </source>
</evidence>
<dbReference type="InterPro" id="IPR005151">
    <property type="entry name" value="Tail-specific_protease"/>
</dbReference>
<feature type="active site" description="Charge relay system" evidence="8">
    <location>
        <position position="1032"/>
    </location>
</feature>
<dbReference type="SMART" id="SM00245">
    <property type="entry name" value="TSPc"/>
    <property type="match status" value="1"/>
</dbReference>
<evidence type="ECO:0000256" key="10">
    <source>
        <dbReference type="SAM" id="MobiDB-lite"/>
    </source>
</evidence>
<dbReference type="InterPro" id="IPR036034">
    <property type="entry name" value="PDZ_sf"/>
</dbReference>
<dbReference type="SUPFAM" id="SSF82171">
    <property type="entry name" value="DPP6 N-terminal domain-like"/>
    <property type="match status" value="1"/>
</dbReference>
<feature type="domain" description="PDZ" evidence="11">
    <location>
        <begin position="771"/>
        <end position="824"/>
    </location>
</feature>
<dbReference type="Pfam" id="PF03572">
    <property type="entry name" value="Peptidase_S41"/>
    <property type="match status" value="1"/>
</dbReference>
<dbReference type="PROSITE" id="PS50106">
    <property type="entry name" value="PDZ"/>
    <property type="match status" value="1"/>
</dbReference>
<dbReference type="AlphaFoldDB" id="A0A269Z8P8"/>
<dbReference type="InterPro" id="IPR001478">
    <property type="entry name" value="PDZ"/>
</dbReference>